<proteinExistence type="predicted"/>
<dbReference type="PROSITE" id="PS51257">
    <property type="entry name" value="PROKAR_LIPOPROTEIN"/>
    <property type="match status" value="1"/>
</dbReference>
<protein>
    <submittedName>
        <fullName evidence="2">Uncharacterized protein</fullName>
    </submittedName>
</protein>
<evidence type="ECO:0000256" key="1">
    <source>
        <dbReference type="SAM" id="SignalP"/>
    </source>
</evidence>
<feature type="signal peptide" evidence="1">
    <location>
        <begin position="1"/>
        <end position="16"/>
    </location>
</feature>
<evidence type="ECO:0000313" key="2">
    <source>
        <dbReference type="EMBL" id="RCN28192.1"/>
    </source>
</evidence>
<dbReference type="OrthoDB" id="5881577at2759"/>
<dbReference type="Proteomes" id="UP000252519">
    <property type="component" value="Unassembled WGS sequence"/>
</dbReference>
<reference evidence="2 3" key="1">
    <citation type="submission" date="2014-10" db="EMBL/GenBank/DDBJ databases">
        <title>Draft genome of the hookworm Ancylostoma caninum.</title>
        <authorList>
            <person name="Mitreva M."/>
        </authorList>
    </citation>
    <scope>NUCLEOTIDE SEQUENCE [LARGE SCALE GENOMIC DNA]</scope>
    <source>
        <strain evidence="2 3">Baltimore</strain>
    </source>
</reference>
<dbReference type="AlphaFoldDB" id="A0A368F7Z4"/>
<organism evidence="2 3">
    <name type="scientific">Ancylostoma caninum</name>
    <name type="common">Dog hookworm</name>
    <dbReference type="NCBI Taxonomy" id="29170"/>
    <lineage>
        <taxon>Eukaryota</taxon>
        <taxon>Metazoa</taxon>
        <taxon>Ecdysozoa</taxon>
        <taxon>Nematoda</taxon>
        <taxon>Chromadorea</taxon>
        <taxon>Rhabditida</taxon>
        <taxon>Rhabditina</taxon>
        <taxon>Rhabditomorpha</taxon>
        <taxon>Strongyloidea</taxon>
        <taxon>Ancylostomatidae</taxon>
        <taxon>Ancylostomatinae</taxon>
        <taxon>Ancylostoma</taxon>
    </lineage>
</organism>
<keyword evidence="1" id="KW-0732">Signal</keyword>
<accession>A0A368F7Z4</accession>
<sequence length="123" mass="13998">MFRFLLLLCVAHTALACAPGTGNDIATMTLHTNSHYPHSNPYYYISRVEREMRRLFKAYGVNYDSNYVRISTRGVNGKLVVTVQAYSVDCKRAPKFMSKLKRQAGHLFVTAHLSCSNGMERYV</sequence>
<feature type="chain" id="PRO_5016984041" evidence="1">
    <location>
        <begin position="17"/>
        <end position="123"/>
    </location>
</feature>
<name>A0A368F7Z4_ANCCA</name>
<keyword evidence="3" id="KW-1185">Reference proteome</keyword>
<gene>
    <name evidence="2" type="ORF">ANCCAN_26069</name>
</gene>
<dbReference type="InterPro" id="IPR035126">
    <property type="entry name" value="SCVP"/>
</dbReference>
<dbReference type="Pfam" id="PF17619">
    <property type="entry name" value="SCVP"/>
    <property type="match status" value="1"/>
</dbReference>
<comment type="caution">
    <text evidence="2">The sequence shown here is derived from an EMBL/GenBank/DDBJ whole genome shotgun (WGS) entry which is preliminary data.</text>
</comment>
<evidence type="ECO:0000313" key="3">
    <source>
        <dbReference type="Proteomes" id="UP000252519"/>
    </source>
</evidence>
<dbReference type="EMBL" id="JOJR01002910">
    <property type="protein sequence ID" value="RCN28192.1"/>
    <property type="molecule type" value="Genomic_DNA"/>
</dbReference>